<keyword evidence="12" id="KW-1185">Reference proteome</keyword>
<evidence type="ECO:0000313" key="9">
    <source>
        <dbReference type="EMBL" id="MDO6407526.1"/>
    </source>
</evidence>
<sequence>MKQQTVIIITALILVTATAVLLVVRKELCEVRFRTGVMEVAVSLAYESRK</sequence>
<dbReference type="RefSeq" id="WP_036627069.1">
    <property type="nucleotide sequence ID" value="NZ_CP024638.1"/>
</dbReference>
<dbReference type="Proteomes" id="UP001171299">
    <property type="component" value="Unassembled WGS sequence"/>
</dbReference>
<evidence type="ECO:0000256" key="4">
    <source>
        <dbReference type="ARBA" id="ARBA00022649"/>
    </source>
</evidence>
<dbReference type="InterPro" id="IPR000021">
    <property type="entry name" value="Hok/gef_toxin"/>
</dbReference>
<evidence type="ECO:0000256" key="6">
    <source>
        <dbReference type="ARBA" id="ARBA00022989"/>
    </source>
</evidence>
<keyword evidence="3" id="KW-0997">Cell inner membrane</keyword>
<dbReference type="AlphaFoldDB" id="A0AAP9HA10"/>
<keyword evidence="7 8" id="KW-0472">Membrane</keyword>
<reference evidence="10" key="2">
    <citation type="journal article" date="2020" name="Environ. Microbiol.">
        <title>The extreme plant-growth-promoting properties of Pantoea phytobeneficialis MSR2 revealed by functional and genomic analysis.</title>
        <authorList>
            <person name="Nascimento F.X."/>
            <person name="Hernandez A.G."/>
            <person name="Glick B.R."/>
            <person name="Rossi M.J."/>
        </authorList>
    </citation>
    <scope>NUCLEOTIDE SEQUENCE</scope>
    <source>
        <strain evidence="10">MSR2</strain>
    </source>
</reference>
<keyword evidence="6 8" id="KW-1133">Transmembrane helix</keyword>
<evidence type="ECO:0000313" key="12">
    <source>
        <dbReference type="Proteomes" id="UP001171299"/>
    </source>
</evidence>
<organism evidence="10 11">
    <name type="scientific">Pantoea phytobeneficialis</name>
    <dbReference type="NCBI Taxonomy" id="2052056"/>
    <lineage>
        <taxon>Bacteria</taxon>
        <taxon>Pseudomonadati</taxon>
        <taxon>Pseudomonadota</taxon>
        <taxon>Gammaproteobacteria</taxon>
        <taxon>Enterobacterales</taxon>
        <taxon>Erwiniaceae</taxon>
        <taxon>Pantoea</taxon>
    </lineage>
</organism>
<geneLocation type="plasmid" evidence="11">
    <name>pmsr2b</name>
</geneLocation>
<keyword evidence="5 8" id="KW-0812">Transmembrane</keyword>
<reference evidence="11" key="1">
    <citation type="submission" date="2017-11" db="EMBL/GenBank/DDBJ databases">
        <title>Genome sequence of Pantoea sp. MSR2.</title>
        <authorList>
            <person name="Nascimento F.X."/>
        </authorList>
    </citation>
    <scope>NUCLEOTIDE SEQUENCE [LARGE SCALE GENOMIC DNA]</scope>
    <source>
        <strain evidence="11">MSR2</strain>
        <plasmid evidence="11">pmsr2b</plasmid>
    </source>
</reference>
<accession>A0AAP9HA10</accession>
<geneLocation type="plasmid" evidence="10">
    <name>pMSR2B</name>
</geneLocation>
<comment type="similarity">
    <text evidence="8">Belongs to the hok/gef family.</text>
</comment>
<evidence type="ECO:0000313" key="10">
    <source>
        <dbReference type="EMBL" id="QGR09428.1"/>
    </source>
</evidence>
<evidence type="ECO:0000256" key="8">
    <source>
        <dbReference type="RuleBase" id="RU221113"/>
    </source>
</evidence>
<protein>
    <submittedName>
        <fullName evidence="10">Hok/Gef family protein</fullName>
    </submittedName>
</protein>
<evidence type="ECO:0000256" key="2">
    <source>
        <dbReference type="ARBA" id="ARBA00022475"/>
    </source>
</evidence>
<dbReference type="Pfam" id="PF01848">
    <property type="entry name" value="HOK_GEF"/>
    <property type="match status" value="1"/>
</dbReference>
<keyword evidence="2" id="KW-1003">Cell membrane</keyword>
<dbReference type="EMBL" id="JAUOOM010000011">
    <property type="protein sequence ID" value="MDO6407526.1"/>
    <property type="molecule type" value="Genomic_DNA"/>
</dbReference>
<evidence type="ECO:0000313" key="11">
    <source>
        <dbReference type="Proteomes" id="UP000424872"/>
    </source>
</evidence>
<evidence type="ECO:0000256" key="3">
    <source>
        <dbReference type="ARBA" id="ARBA00022519"/>
    </source>
</evidence>
<evidence type="ECO:0000256" key="5">
    <source>
        <dbReference type="ARBA" id="ARBA00022692"/>
    </source>
</evidence>
<dbReference type="EMBL" id="CP024638">
    <property type="protein sequence ID" value="QGR09428.1"/>
    <property type="molecule type" value="Genomic_DNA"/>
</dbReference>
<dbReference type="KEGG" id="ppho:CTZ24_23420"/>
<feature type="transmembrane region" description="Helical" evidence="8">
    <location>
        <begin position="6"/>
        <end position="24"/>
    </location>
</feature>
<comment type="subcellular location">
    <subcellularLocation>
        <location evidence="1 8">Cell inner membrane</location>
        <topology evidence="1 8">Single-pass membrane protein</topology>
    </subcellularLocation>
</comment>
<dbReference type="GO" id="GO:0005886">
    <property type="term" value="C:plasma membrane"/>
    <property type="evidence" value="ECO:0007669"/>
    <property type="project" value="UniProtKB-SubCell"/>
</dbReference>
<reference evidence="9" key="3">
    <citation type="submission" date="2023-07" db="EMBL/GenBank/DDBJ databases">
        <title>The extreme plant-growth-promoting properties of Pantoea phytobeneficialis PF55 revealed by functional and genomic analysis.</title>
        <authorList>
            <person name="Nascimento F.X."/>
            <person name="Marcio R.J."/>
        </authorList>
    </citation>
    <scope>NUCLEOTIDE SEQUENCE</scope>
    <source>
        <strain evidence="9">PF55</strain>
    </source>
</reference>
<keyword evidence="4" id="KW-1277">Toxin-antitoxin system</keyword>
<keyword evidence="10" id="KW-0614">Plasmid</keyword>
<name>A0AAP9HA10_9GAMM</name>
<evidence type="ECO:0000256" key="1">
    <source>
        <dbReference type="ARBA" id="ARBA00004377"/>
    </source>
</evidence>
<proteinExistence type="inferred from homology"/>
<evidence type="ECO:0000256" key="7">
    <source>
        <dbReference type="ARBA" id="ARBA00023136"/>
    </source>
</evidence>
<dbReference type="PRINTS" id="PR00281">
    <property type="entry name" value="HOKGEFTOXIC"/>
</dbReference>
<gene>
    <name evidence="10" type="ORF">CTZ24_23420</name>
    <name evidence="9" type="ORF">Q3404_13170</name>
</gene>
<dbReference type="Proteomes" id="UP000424872">
    <property type="component" value="Plasmid pMSR2B"/>
</dbReference>